<dbReference type="Proteomes" id="UP000253647">
    <property type="component" value="Unassembled WGS sequence"/>
</dbReference>
<dbReference type="AlphaFoldDB" id="A0A368X931"/>
<sequence>MVIRYLVITAVCFAAFAYFASVGWGYLATGVLGIWYFLVGAMSGGFGRKRPSRSNHSEDDHHGDDLDDPFDDFGSPEVTKDTWGYEADGTYSGTGPYGEP</sequence>
<evidence type="ECO:0000313" key="4">
    <source>
        <dbReference type="Proteomes" id="UP000253647"/>
    </source>
</evidence>
<name>A0A368X931_MARNT</name>
<reference evidence="3 4" key="1">
    <citation type="submission" date="2018-07" db="EMBL/GenBank/DDBJ databases">
        <title>Freshwater and sediment microbial communities from various areas in North America, analyzing microbe dynamics in response to fracking.</title>
        <authorList>
            <person name="Lamendella R."/>
        </authorList>
    </citation>
    <scope>NUCLEOTIDE SEQUENCE [LARGE SCALE GENOMIC DNA]</scope>
    <source>
        <strain evidence="3 4">105B</strain>
    </source>
</reference>
<evidence type="ECO:0000313" key="3">
    <source>
        <dbReference type="EMBL" id="RCW62947.1"/>
    </source>
</evidence>
<feature type="region of interest" description="Disordered" evidence="1">
    <location>
        <begin position="48"/>
        <end position="100"/>
    </location>
</feature>
<organism evidence="3 4">
    <name type="scientific">Marinobacter nauticus</name>
    <name type="common">Marinobacter hydrocarbonoclasticus</name>
    <name type="synonym">Marinobacter aquaeolei</name>
    <dbReference type="NCBI Taxonomy" id="2743"/>
    <lineage>
        <taxon>Bacteria</taxon>
        <taxon>Pseudomonadati</taxon>
        <taxon>Pseudomonadota</taxon>
        <taxon>Gammaproteobacteria</taxon>
        <taxon>Pseudomonadales</taxon>
        <taxon>Marinobacteraceae</taxon>
        <taxon>Marinobacter</taxon>
    </lineage>
</organism>
<feature type="compositionally biased region" description="Basic and acidic residues" evidence="1">
    <location>
        <begin position="55"/>
        <end position="64"/>
    </location>
</feature>
<gene>
    <name evidence="3" type="ORF">DET61_12069</name>
</gene>
<evidence type="ECO:0000256" key="2">
    <source>
        <dbReference type="SAM" id="Phobius"/>
    </source>
</evidence>
<keyword evidence="2" id="KW-0812">Transmembrane</keyword>
<keyword evidence="2" id="KW-0472">Membrane</keyword>
<proteinExistence type="predicted"/>
<accession>A0A368X931</accession>
<feature type="transmembrane region" description="Helical" evidence="2">
    <location>
        <begin position="27"/>
        <end position="47"/>
    </location>
</feature>
<comment type="caution">
    <text evidence="3">The sequence shown here is derived from an EMBL/GenBank/DDBJ whole genome shotgun (WGS) entry which is preliminary data.</text>
</comment>
<protein>
    <submittedName>
        <fullName evidence="3">Uncharacterized protein</fullName>
    </submittedName>
</protein>
<dbReference type="EMBL" id="QPJI01000020">
    <property type="protein sequence ID" value="RCW62947.1"/>
    <property type="molecule type" value="Genomic_DNA"/>
</dbReference>
<evidence type="ECO:0000256" key="1">
    <source>
        <dbReference type="SAM" id="MobiDB-lite"/>
    </source>
</evidence>
<keyword evidence="2" id="KW-1133">Transmembrane helix</keyword>